<keyword evidence="2" id="KW-1185">Reference proteome</keyword>
<comment type="caution">
    <text evidence="1">The sequence shown here is derived from an EMBL/GenBank/DDBJ whole genome shotgun (WGS) entry which is preliminary data.</text>
</comment>
<reference evidence="1 2" key="1">
    <citation type="submission" date="2022-09" db="EMBL/GenBank/DDBJ databases">
        <title>Chelativorans salina sp. nov., a novel slightly halophilic bacterium isolated from a saline lake sediment enrichment.</title>
        <authorList>
            <person name="Gao L."/>
            <person name="Fang B.-Z."/>
            <person name="Li W.-J."/>
        </authorList>
    </citation>
    <scope>NUCLEOTIDE SEQUENCE [LARGE SCALE GENOMIC DNA]</scope>
    <source>
        <strain evidence="1 2">EGI FJ00035</strain>
    </source>
</reference>
<name>A0ABT2LLH9_9HYPH</name>
<evidence type="ECO:0000313" key="1">
    <source>
        <dbReference type="EMBL" id="MCT7374518.1"/>
    </source>
</evidence>
<protein>
    <submittedName>
        <fullName evidence="1">Uncharacterized protein</fullName>
    </submittedName>
</protein>
<accession>A0ABT2LLH9</accession>
<evidence type="ECO:0000313" key="2">
    <source>
        <dbReference type="Proteomes" id="UP001320831"/>
    </source>
</evidence>
<dbReference type="EMBL" id="JAOCZP010000001">
    <property type="protein sequence ID" value="MCT7374518.1"/>
    <property type="molecule type" value="Genomic_DNA"/>
</dbReference>
<dbReference type="Proteomes" id="UP001320831">
    <property type="component" value="Unassembled WGS sequence"/>
</dbReference>
<organism evidence="1 2">
    <name type="scientific">Chelativorans salis</name>
    <dbReference type="NCBI Taxonomy" id="2978478"/>
    <lineage>
        <taxon>Bacteria</taxon>
        <taxon>Pseudomonadati</taxon>
        <taxon>Pseudomonadota</taxon>
        <taxon>Alphaproteobacteria</taxon>
        <taxon>Hyphomicrobiales</taxon>
        <taxon>Phyllobacteriaceae</taxon>
        <taxon>Chelativorans</taxon>
    </lineage>
</organism>
<dbReference type="RefSeq" id="WP_260900919.1">
    <property type="nucleotide sequence ID" value="NZ_JAOCZP010000001.1"/>
</dbReference>
<proteinExistence type="predicted"/>
<sequence length="215" mass="24253">MDIMFHDALASLPDLRHRLRQWRWFRVAFRKNAEQVRSAFGIRYEIDDVKLARAFFNWLEALERARPYAGVARSDVIVFGAGAVLCELLREHPAQYIADSGRKDVPEELRETAEIAHFWPVGFLYTSFCISGIMTIHEQEFGKAKPLAACVDEIRFWWSFKENVADMPAMAIPFLDRIVGQEPNWMMPAAVADRLAIRGALQSGGGGSGAIAGTH</sequence>
<gene>
    <name evidence="1" type="ORF">N5A92_05655</name>
</gene>